<keyword evidence="3" id="KW-1185">Reference proteome</keyword>
<evidence type="ECO:0000313" key="3">
    <source>
        <dbReference type="Proteomes" id="UP001210678"/>
    </source>
</evidence>
<dbReference type="RefSeq" id="WP_272133916.1">
    <property type="nucleotide sequence ID" value="NZ_JAQLOI010000001.1"/>
</dbReference>
<proteinExistence type="predicted"/>
<protein>
    <submittedName>
        <fullName evidence="2">Dihydrofolate reductase family protein</fullName>
    </submittedName>
</protein>
<name>A0ABT4YPS1_9VIBR</name>
<dbReference type="PANTHER" id="PTHR38011:SF11">
    <property type="entry name" value="2,5-DIAMINO-6-RIBOSYLAMINO-4(3H)-PYRIMIDINONE 5'-PHOSPHATE REDUCTASE"/>
    <property type="match status" value="1"/>
</dbReference>
<dbReference type="Proteomes" id="UP001210678">
    <property type="component" value="Unassembled WGS sequence"/>
</dbReference>
<evidence type="ECO:0000259" key="1">
    <source>
        <dbReference type="Pfam" id="PF01872"/>
    </source>
</evidence>
<sequence>MKNIVYIATSIDGYIADKNNSIDWLHDIPNPDGSDLGFAELMNGVDALVMGRNTLEKVLSFDCEWPYSKPVFVLSNTLKNVPKGYEDKVFLVKDELKDVVLSLNEKGYERLYIDGGITIQNFLKEDLIDELIITTIPIVLGGGVPLFGELSEPLKFRHTKAERYLDCLVKNYYVRQR</sequence>
<reference evidence="2 3" key="1">
    <citation type="submission" date="2023-01" db="EMBL/GenBank/DDBJ databases">
        <title>Vibrio sp. KJ40-1 sp.nov, isolated from marine algae.</title>
        <authorList>
            <person name="Butt M."/>
            <person name="Kim J.M.J."/>
            <person name="Jeon C.O.C."/>
        </authorList>
    </citation>
    <scope>NUCLEOTIDE SEQUENCE [LARGE SCALE GENOMIC DNA]</scope>
    <source>
        <strain evidence="2 3">KJ40-1</strain>
    </source>
</reference>
<dbReference type="EMBL" id="JAQLOI010000001">
    <property type="protein sequence ID" value="MDB1123392.1"/>
    <property type="molecule type" value="Genomic_DNA"/>
</dbReference>
<dbReference type="InterPro" id="IPR024072">
    <property type="entry name" value="DHFR-like_dom_sf"/>
</dbReference>
<comment type="caution">
    <text evidence="2">The sequence shown here is derived from an EMBL/GenBank/DDBJ whole genome shotgun (WGS) entry which is preliminary data.</text>
</comment>
<accession>A0ABT4YPS1</accession>
<dbReference type="InterPro" id="IPR050765">
    <property type="entry name" value="Riboflavin_Biosynth_HTPR"/>
</dbReference>
<organism evidence="2 3">
    <name type="scientific">Vibrio algarum</name>
    <dbReference type="NCBI Taxonomy" id="3020714"/>
    <lineage>
        <taxon>Bacteria</taxon>
        <taxon>Pseudomonadati</taxon>
        <taxon>Pseudomonadota</taxon>
        <taxon>Gammaproteobacteria</taxon>
        <taxon>Vibrionales</taxon>
        <taxon>Vibrionaceae</taxon>
        <taxon>Vibrio</taxon>
    </lineage>
</organism>
<dbReference type="Pfam" id="PF01872">
    <property type="entry name" value="RibD_C"/>
    <property type="match status" value="1"/>
</dbReference>
<dbReference type="PANTHER" id="PTHR38011">
    <property type="entry name" value="DIHYDROFOLATE REDUCTASE FAMILY PROTEIN (AFU_ORTHOLOGUE AFUA_8G06820)"/>
    <property type="match status" value="1"/>
</dbReference>
<dbReference type="InterPro" id="IPR002734">
    <property type="entry name" value="RibDG_C"/>
</dbReference>
<evidence type="ECO:0000313" key="2">
    <source>
        <dbReference type="EMBL" id="MDB1123392.1"/>
    </source>
</evidence>
<dbReference type="SUPFAM" id="SSF53597">
    <property type="entry name" value="Dihydrofolate reductase-like"/>
    <property type="match status" value="1"/>
</dbReference>
<feature type="domain" description="Bacterial bifunctional deaminase-reductase C-terminal" evidence="1">
    <location>
        <begin position="4"/>
        <end position="164"/>
    </location>
</feature>
<gene>
    <name evidence="2" type="ORF">PGX00_06845</name>
</gene>
<dbReference type="Gene3D" id="3.40.430.10">
    <property type="entry name" value="Dihydrofolate Reductase, subunit A"/>
    <property type="match status" value="1"/>
</dbReference>